<proteinExistence type="predicted"/>
<sequence length="95" mass="10543">MADLVVTVADVRELGDKLRFLAAEFEDAGGTAEDYADEVCHGDLKHELNQFADNWRVHRGRLMENLRKLAEQAHAAGETYEGLETELVNALEGEG</sequence>
<keyword evidence="2" id="KW-1185">Reference proteome</keyword>
<dbReference type="Proteomes" id="UP000272474">
    <property type="component" value="Unassembled WGS sequence"/>
</dbReference>
<comment type="caution">
    <text evidence="1">The sequence shown here is derived from an EMBL/GenBank/DDBJ whole genome shotgun (WGS) entry which is preliminary data.</text>
</comment>
<gene>
    <name evidence="1" type="ORF">D7294_03455</name>
</gene>
<evidence type="ECO:0000313" key="1">
    <source>
        <dbReference type="EMBL" id="RKN45551.1"/>
    </source>
</evidence>
<reference evidence="1 2" key="1">
    <citation type="journal article" date="2014" name="Int. J. Syst. Evol. Microbiol.">
        <title>Streptomyces hoynatensis sp. nov., isolated from deep marine sediment.</title>
        <authorList>
            <person name="Veyisoglu A."/>
            <person name="Sahin N."/>
        </authorList>
    </citation>
    <scope>NUCLEOTIDE SEQUENCE [LARGE SCALE GENOMIC DNA]</scope>
    <source>
        <strain evidence="1 2">KCTC 29097</strain>
    </source>
</reference>
<dbReference type="AlphaFoldDB" id="A0A3A9ZB48"/>
<dbReference type="OrthoDB" id="3386776at2"/>
<accession>A0A3A9ZB48</accession>
<name>A0A3A9ZB48_9ACTN</name>
<organism evidence="1 2">
    <name type="scientific">Streptomyces hoynatensis</name>
    <dbReference type="NCBI Taxonomy" id="1141874"/>
    <lineage>
        <taxon>Bacteria</taxon>
        <taxon>Bacillati</taxon>
        <taxon>Actinomycetota</taxon>
        <taxon>Actinomycetes</taxon>
        <taxon>Kitasatosporales</taxon>
        <taxon>Streptomycetaceae</taxon>
        <taxon>Streptomyces</taxon>
    </lineage>
</organism>
<protein>
    <recommendedName>
        <fullName evidence="3">PE domain-containing protein</fullName>
    </recommendedName>
</protein>
<dbReference type="EMBL" id="RBAL01000002">
    <property type="protein sequence ID" value="RKN45551.1"/>
    <property type="molecule type" value="Genomic_DNA"/>
</dbReference>
<evidence type="ECO:0000313" key="2">
    <source>
        <dbReference type="Proteomes" id="UP000272474"/>
    </source>
</evidence>
<dbReference type="RefSeq" id="WP_120675369.1">
    <property type="nucleotide sequence ID" value="NZ_RBAL01000002.1"/>
</dbReference>
<evidence type="ECO:0008006" key="3">
    <source>
        <dbReference type="Google" id="ProtNLM"/>
    </source>
</evidence>